<feature type="binding site" evidence="2">
    <location>
        <begin position="6"/>
        <end position="11"/>
    </location>
    <ligand>
        <name>substrate</name>
    </ligand>
</feature>
<dbReference type="SUPFAM" id="SSF110857">
    <property type="entry name" value="Gamma-glutamyl cyclotransferase-like"/>
    <property type="match status" value="1"/>
</dbReference>
<evidence type="ECO:0000256" key="1">
    <source>
        <dbReference type="ARBA" id="ARBA00023239"/>
    </source>
</evidence>
<dbReference type="Pfam" id="PF06094">
    <property type="entry name" value="GGACT"/>
    <property type="match status" value="1"/>
</dbReference>
<keyword evidence="5" id="KW-1185">Reference proteome</keyword>
<keyword evidence="1" id="KW-0456">Lyase</keyword>
<evidence type="ECO:0000313" key="5">
    <source>
        <dbReference type="Proteomes" id="UP000310506"/>
    </source>
</evidence>
<reference evidence="4 5" key="1">
    <citation type="submission" date="2019-01" db="EMBL/GenBank/DDBJ databases">
        <title>Vagococcus silagei sp. nov. isolated from brewer's grain.</title>
        <authorList>
            <person name="Guu J.-R."/>
        </authorList>
    </citation>
    <scope>NUCLEOTIDE SEQUENCE [LARGE SCALE GENOMIC DNA]</scope>
    <source>
        <strain evidence="4 5">2B-2</strain>
    </source>
</reference>
<dbReference type="GO" id="GO:0016740">
    <property type="term" value="F:transferase activity"/>
    <property type="evidence" value="ECO:0007669"/>
    <property type="project" value="UniProtKB-KW"/>
</dbReference>
<dbReference type="CDD" id="cd06661">
    <property type="entry name" value="GGCT_like"/>
    <property type="match status" value="1"/>
</dbReference>
<dbReference type="GO" id="GO:0003839">
    <property type="term" value="F:gamma-glutamylcyclotransferase activity"/>
    <property type="evidence" value="ECO:0007669"/>
    <property type="project" value="InterPro"/>
</dbReference>
<dbReference type="InterPro" id="IPR036568">
    <property type="entry name" value="GGCT-like_sf"/>
</dbReference>
<evidence type="ECO:0000259" key="3">
    <source>
        <dbReference type="Pfam" id="PF06094"/>
    </source>
</evidence>
<gene>
    <name evidence="4" type="ORF">ESZ54_04390</name>
</gene>
<feature type="domain" description="Gamma-glutamylcyclotransferase AIG2-like" evidence="3">
    <location>
        <begin position="7"/>
        <end position="113"/>
    </location>
</feature>
<dbReference type="RefSeq" id="WP_136136468.1">
    <property type="nucleotide sequence ID" value="NZ_SDGV01000010.1"/>
</dbReference>
<dbReference type="EMBL" id="SDGV01000010">
    <property type="protein sequence ID" value="THB61697.1"/>
    <property type="molecule type" value="Genomic_DNA"/>
</dbReference>
<sequence length="144" mass="16553">MTKRYYLAYGSNMNVNAMAKRCPTAEIIGADTLKGYQLKFKQKSGYESYATIVPNDKGSVPFVLWSIEREDELELDKYEVYPDLYRKEILTVSLNGIKYEAMIYLMNEPCNNQTPAEAYLISIIEGYQAFNFDTSTLKNPSDEH</sequence>
<evidence type="ECO:0000313" key="4">
    <source>
        <dbReference type="EMBL" id="THB61697.1"/>
    </source>
</evidence>
<dbReference type="InterPro" id="IPR009288">
    <property type="entry name" value="AIG2-like_dom"/>
</dbReference>
<dbReference type="PANTHER" id="PTHR12935:SF0">
    <property type="entry name" value="GAMMA-GLUTAMYLCYCLOTRANSFERASE"/>
    <property type="match status" value="1"/>
</dbReference>
<dbReference type="InterPro" id="IPR017939">
    <property type="entry name" value="G-Glutamylcylcotransferase"/>
</dbReference>
<dbReference type="Proteomes" id="UP000310506">
    <property type="component" value="Unassembled WGS sequence"/>
</dbReference>
<dbReference type="PANTHER" id="PTHR12935">
    <property type="entry name" value="GAMMA-GLUTAMYLCYCLOTRANSFERASE"/>
    <property type="match status" value="1"/>
</dbReference>
<organism evidence="4 5">
    <name type="scientific">Vagococcus silagei</name>
    <dbReference type="NCBI Taxonomy" id="2508885"/>
    <lineage>
        <taxon>Bacteria</taxon>
        <taxon>Bacillati</taxon>
        <taxon>Bacillota</taxon>
        <taxon>Bacilli</taxon>
        <taxon>Lactobacillales</taxon>
        <taxon>Enterococcaceae</taxon>
        <taxon>Vagococcus</taxon>
    </lineage>
</organism>
<comment type="caution">
    <text evidence="4">The sequence shown here is derived from an EMBL/GenBank/DDBJ whole genome shotgun (WGS) entry which is preliminary data.</text>
</comment>
<proteinExistence type="predicted"/>
<dbReference type="Gene3D" id="3.10.490.10">
    <property type="entry name" value="Gamma-glutamyl cyclotransferase-like"/>
    <property type="match status" value="1"/>
</dbReference>
<protein>
    <submittedName>
        <fullName evidence="4">Gamma-glutamylcyclotransferase</fullName>
    </submittedName>
</protein>
<dbReference type="InterPro" id="IPR013024">
    <property type="entry name" value="GGCT-like"/>
</dbReference>
<keyword evidence="4" id="KW-0808">Transferase</keyword>
<dbReference type="OrthoDB" id="158990at2"/>
<name>A0A4S3B5U0_9ENTE</name>
<accession>A0A4S3B5U0</accession>
<dbReference type="AlphaFoldDB" id="A0A4S3B5U0"/>
<evidence type="ECO:0000256" key="2">
    <source>
        <dbReference type="PIRSR" id="PIRSR617939-2"/>
    </source>
</evidence>